<accession>A0ACD4UHT5</accession>
<dbReference type="EMBL" id="OR159674">
    <property type="protein sequence ID" value="WKW87093.1"/>
    <property type="molecule type" value="Genomic_DNA"/>
</dbReference>
<sequence length="94" mass="10399">MNDRELGRAMSEAARRATEQAMARGYSRAHTVTRNSARQAAEDVYRAERPEDWAPKPAPVVPLPHVPDPVKDRIDREERDAPQNSGLPDVGGPS</sequence>
<protein>
    <submittedName>
        <fullName evidence="1">Uncharacterized protein</fullName>
    </submittedName>
</protein>
<reference evidence="1" key="1">
    <citation type="submission" date="2023-06" db="EMBL/GenBank/DDBJ databases">
        <authorList>
            <person name="Byrum C.A."/>
            <person name="Fullante V.A."/>
            <person name="Ghosh G."/>
            <person name="Ivey A.L."/>
            <person name="Joby C.P."/>
            <person name="Johnson E."/>
            <person name="Kamil H.A."/>
            <person name="Martinez L."/>
            <person name="Tutelo G.A."/>
            <person name="Wilson D."/>
            <person name="Ziegler A.J."/>
            <person name="Garlena R.A."/>
            <person name="Russell D.A."/>
            <person name="Jacobs-Sera D."/>
            <person name="Hatfull G.F."/>
        </authorList>
    </citation>
    <scope>NUCLEOTIDE SEQUENCE</scope>
</reference>
<dbReference type="Proteomes" id="UP001654554">
    <property type="component" value="Segment"/>
</dbReference>
<name>A0ACD4UHT5_9CAUD</name>
<proteinExistence type="predicted"/>
<gene>
    <name evidence="1" type="primary">56</name>
    <name evidence="1" type="ORF">SEA_NICOLE72_56</name>
</gene>
<evidence type="ECO:0000313" key="2">
    <source>
        <dbReference type="Proteomes" id="UP001654554"/>
    </source>
</evidence>
<organism evidence="1 2">
    <name type="scientific">Microbacterium phage Nicole72</name>
    <dbReference type="NCBI Taxonomy" id="3062838"/>
    <lineage>
        <taxon>Viruses</taxon>
        <taxon>Duplodnaviria</taxon>
        <taxon>Heunggongvirae</taxon>
        <taxon>Uroviricota</taxon>
        <taxon>Caudoviricetes</taxon>
        <taxon>Hodgkinviridae</taxon>
        <taxon>Meganvirus</taxon>
        <taxon>Meganvirus nichole72</taxon>
    </lineage>
</organism>
<evidence type="ECO:0000313" key="1">
    <source>
        <dbReference type="EMBL" id="WKW87093.1"/>
    </source>
</evidence>
<keyword evidence="2" id="KW-1185">Reference proteome</keyword>